<organism evidence="1 2">
    <name type="scientific">Solanum tuberosum</name>
    <name type="common">Potato</name>
    <dbReference type="NCBI Taxonomy" id="4113"/>
    <lineage>
        <taxon>Eukaryota</taxon>
        <taxon>Viridiplantae</taxon>
        <taxon>Streptophyta</taxon>
        <taxon>Embryophyta</taxon>
        <taxon>Tracheophyta</taxon>
        <taxon>Spermatophyta</taxon>
        <taxon>Magnoliopsida</taxon>
        <taxon>eudicotyledons</taxon>
        <taxon>Gunneridae</taxon>
        <taxon>Pentapetalae</taxon>
        <taxon>asterids</taxon>
        <taxon>lamiids</taxon>
        <taxon>Solanales</taxon>
        <taxon>Solanaceae</taxon>
        <taxon>Solanoideae</taxon>
        <taxon>Solaneae</taxon>
        <taxon>Solanum</taxon>
    </lineage>
</organism>
<sequence>MGGKGVDVGWLGLGGWAGEKDLVDCGGAIGVDGGRDEVLVAGGVEEQLRLGWVRVERTTRLGGVKKTTGLGMG</sequence>
<evidence type="ECO:0000313" key="1">
    <source>
        <dbReference type="EMBL" id="KAH0757976.1"/>
    </source>
</evidence>
<dbReference type="Proteomes" id="UP000826656">
    <property type="component" value="Unassembled WGS sequence"/>
</dbReference>
<comment type="caution">
    <text evidence="1">The sequence shown here is derived from an EMBL/GenBank/DDBJ whole genome shotgun (WGS) entry which is preliminary data.</text>
</comment>
<protein>
    <submittedName>
        <fullName evidence="1">Uncharacterized protein</fullName>
    </submittedName>
</protein>
<evidence type="ECO:0000313" key="2">
    <source>
        <dbReference type="Proteomes" id="UP000826656"/>
    </source>
</evidence>
<keyword evidence="2" id="KW-1185">Reference proteome</keyword>
<reference evidence="1 2" key="1">
    <citation type="journal article" date="2021" name="bioRxiv">
        <title>Chromosome-scale and haplotype-resolved genome assembly of a tetraploid potato cultivar.</title>
        <authorList>
            <person name="Sun H."/>
            <person name="Jiao W.-B."/>
            <person name="Krause K."/>
            <person name="Campoy J.A."/>
            <person name="Goel M."/>
            <person name="Folz-Donahue K."/>
            <person name="Kukat C."/>
            <person name="Huettel B."/>
            <person name="Schneeberger K."/>
        </authorList>
    </citation>
    <scope>NUCLEOTIDE SEQUENCE [LARGE SCALE GENOMIC DNA]</scope>
    <source>
        <strain evidence="1">SolTubOtavaFocal</strain>
        <tissue evidence="1">Leaves</tissue>
    </source>
</reference>
<accession>A0ABQ7V1M3</accession>
<dbReference type="EMBL" id="JAIVGD010000015">
    <property type="protein sequence ID" value="KAH0757976.1"/>
    <property type="molecule type" value="Genomic_DNA"/>
</dbReference>
<gene>
    <name evidence="1" type="ORF">KY290_021469</name>
</gene>
<proteinExistence type="predicted"/>
<name>A0ABQ7V1M3_SOLTU</name>